<sequence>HRFLSFAPVRHHDTPFDHRHYDREHLDNNTGSFTPLTALLHIPPFVLLLLHPLAPHGACFLLRSAPSLLVYSLCKRSRLHHGVAVPCSRVSQNYVNTERRTGYVLKGSSYRCCTEET</sequence>
<evidence type="ECO:0000313" key="1">
    <source>
        <dbReference type="EMBL" id="SBQ34227.1"/>
    </source>
</evidence>
<dbReference type="EMBL" id="HAEA01005747">
    <property type="protein sequence ID" value="SBQ34227.1"/>
    <property type="molecule type" value="Transcribed_RNA"/>
</dbReference>
<protein>
    <submittedName>
        <fullName evidence="1">Uncharacterized protein</fullName>
    </submittedName>
</protein>
<organism evidence="1">
    <name type="scientific">Nothobranchius kadleci</name>
    <name type="common">African annual killifish</name>
    <dbReference type="NCBI Taxonomy" id="1051664"/>
    <lineage>
        <taxon>Eukaryota</taxon>
        <taxon>Metazoa</taxon>
        <taxon>Chordata</taxon>
        <taxon>Craniata</taxon>
        <taxon>Vertebrata</taxon>
        <taxon>Euteleostomi</taxon>
        <taxon>Actinopterygii</taxon>
        <taxon>Neopterygii</taxon>
        <taxon>Teleostei</taxon>
        <taxon>Neoteleostei</taxon>
        <taxon>Acanthomorphata</taxon>
        <taxon>Ovalentaria</taxon>
        <taxon>Atherinomorphae</taxon>
        <taxon>Cyprinodontiformes</taxon>
        <taxon>Nothobranchiidae</taxon>
        <taxon>Nothobranchius</taxon>
    </lineage>
</organism>
<dbReference type="AlphaFoldDB" id="A0A1A8DJK7"/>
<proteinExistence type="predicted"/>
<reference evidence="1" key="1">
    <citation type="submission" date="2016-05" db="EMBL/GenBank/DDBJ databases">
        <authorList>
            <person name="Lavstsen T."/>
            <person name="Jespersen J.S."/>
        </authorList>
    </citation>
    <scope>NUCLEOTIDE SEQUENCE</scope>
    <source>
        <tissue evidence="1">Brain</tissue>
    </source>
</reference>
<gene>
    <name evidence="1" type="primary">Nfu_g_1_020221</name>
</gene>
<name>A0A1A8DJK7_NOTKA</name>
<reference evidence="1" key="2">
    <citation type="submission" date="2016-06" db="EMBL/GenBank/DDBJ databases">
        <title>The genome of a short-lived fish provides insights into sex chromosome evolution and the genetic control of aging.</title>
        <authorList>
            <person name="Reichwald K."/>
            <person name="Felder M."/>
            <person name="Petzold A."/>
            <person name="Koch P."/>
            <person name="Groth M."/>
            <person name="Platzer M."/>
        </authorList>
    </citation>
    <scope>NUCLEOTIDE SEQUENCE</scope>
    <source>
        <tissue evidence="1">Brain</tissue>
    </source>
</reference>
<feature type="non-terminal residue" evidence="1">
    <location>
        <position position="117"/>
    </location>
</feature>
<accession>A0A1A8DJK7</accession>
<feature type="non-terminal residue" evidence="1">
    <location>
        <position position="1"/>
    </location>
</feature>